<keyword evidence="7" id="KW-0233">DNA recombination</keyword>
<organism evidence="10 11">
    <name type="scientific">Pelobacter propionicus (strain DSM 2379 / NBRC 103807 / OttBd1)</name>
    <dbReference type="NCBI Taxonomy" id="338966"/>
    <lineage>
        <taxon>Bacteria</taxon>
        <taxon>Pseudomonadati</taxon>
        <taxon>Thermodesulfobacteriota</taxon>
        <taxon>Desulfuromonadia</taxon>
        <taxon>Desulfuromonadales</taxon>
        <taxon>Desulfuromonadaceae</taxon>
        <taxon>Pelobacter</taxon>
    </lineage>
</organism>
<keyword evidence="6 7" id="KW-0269">Exonuclease</keyword>
<reference evidence="10 11" key="1">
    <citation type="submission" date="2006-10" db="EMBL/GenBank/DDBJ databases">
        <title>Complete sequence of chromosome of Pelobacter propionicus DSM 2379.</title>
        <authorList>
            <consortium name="US DOE Joint Genome Institute"/>
            <person name="Copeland A."/>
            <person name="Lucas S."/>
            <person name="Lapidus A."/>
            <person name="Barry K."/>
            <person name="Detter J.C."/>
            <person name="Glavina del Rio T."/>
            <person name="Hammon N."/>
            <person name="Israni S."/>
            <person name="Dalin E."/>
            <person name="Tice H."/>
            <person name="Pitluck S."/>
            <person name="Saunders E."/>
            <person name="Brettin T."/>
            <person name="Bruce D."/>
            <person name="Han C."/>
            <person name="Tapia R."/>
            <person name="Schmutz J."/>
            <person name="Larimer F."/>
            <person name="Land M."/>
            <person name="Hauser L."/>
            <person name="Kyrpides N."/>
            <person name="Kim E."/>
            <person name="Lovley D."/>
            <person name="Richardson P."/>
        </authorList>
    </citation>
    <scope>NUCLEOTIDE SEQUENCE [LARGE SCALE GENOMIC DNA]</scope>
    <source>
        <strain evidence="11">DSM 2379 / NBRC 103807 / OttBd1</strain>
    </source>
</reference>
<dbReference type="Pfam" id="PF12320">
    <property type="entry name" value="SbcD_C"/>
    <property type="match status" value="1"/>
</dbReference>
<dbReference type="NCBIfam" id="TIGR00619">
    <property type="entry name" value="sbcd"/>
    <property type="match status" value="1"/>
</dbReference>
<evidence type="ECO:0000259" key="8">
    <source>
        <dbReference type="Pfam" id="PF00149"/>
    </source>
</evidence>
<keyword evidence="5 7" id="KW-0378">Hydrolase</keyword>
<dbReference type="GO" id="GO:0006310">
    <property type="term" value="P:DNA recombination"/>
    <property type="evidence" value="ECO:0007669"/>
    <property type="project" value="UniProtKB-KW"/>
</dbReference>
<keyword evidence="4 7" id="KW-0540">Nuclease</keyword>
<dbReference type="OrthoDB" id="9773856at2"/>
<gene>
    <name evidence="7" type="primary">sbcD</name>
    <name evidence="10" type="ordered locus">Ppro_2569</name>
</gene>
<dbReference type="GO" id="GO:0008408">
    <property type="term" value="F:3'-5' exonuclease activity"/>
    <property type="evidence" value="ECO:0007669"/>
    <property type="project" value="InterPro"/>
</dbReference>
<dbReference type="HOGENOM" id="CLU_038045_2_0_7"/>
<keyword evidence="7" id="KW-0255">Endonuclease</keyword>
<name>A1AS53_PELPD</name>
<dbReference type="Gene3D" id="3.30.160.720">
    <property type="match status" value="1"/>
</dbReference>
<evidence type="ECO:0000313" key="11">
    <source>
        <dbReference type="Proteomes" id="UP000006732"/>
    </source>
</evidence>
<evidence type="ECO:0000313" key="10">
    <source>
        <dbReference type="EMBL" id="ABL00174.1"/>
    </source>
</evidence>
<dbReference type="InterPro" id="IPR041796">
    <property type="entry name" value="Mre11_N"/>
</dbReference>
<dbReference type="eggNOG" id="COG0420">
    <property type="taxonomic scope" value="Bacteria"/>
</dbReference>
<dbReference type="InterPro" id="IPR004593">
    <property type="entry name" value="SbcD"/>
</dbReference>
<protein>
    <recommendedName>
        <fullName evidence="3 7">Nuclease SbcCD subunit D</fullName>
    </recommendedName>
</protein>
<dbReference type="Proteomes" id="UP000006732">
    <property type="component" value="Chromosome"/>
</dbReference>
<comment type="function">
    <text evidence="7">SbcCD cleaves DNA hairpin structures. These structures can inhibit DNA replication and are intermediates in certain DNA recombination reactions. The complex acts as a 3'-&gt;5' double strand exonuclease that can open hairpins. It also has a 5' single-strand endonuclease activity.</text>
</comment>
<dbReference type="InterPro" id="IPR026843">
    <property type="entry name" value="SbcD_C"/>
</dbReference>
<dbReference type="InterPro" id="IPR004843">
    <property type="entry name" value="Calcineurin-like_PHP"/>
</dbReference>
<dbReference type="AlphaFoldDB" id="A1AS53"/>
<keyword evidence="7" id="KW-0235">DNA replication</keyword>
<comment type="subunit">
    <text evidence="2 7">Heterodimer of SbcC and SbcD.</text>
</comment>
<dbReference type="KEGG" id="ppd:Ppro_2569"/>
<evidence type="ECO:0000256" key="7">
    <source>
        <dbReference type="RuleBase" id="RU363069"/>
    </source>
</evidence>
<dbReference type="Gene3D" id="3.60.21.10">
    <property type="match status" value="1"/>
</dbReference>
<dbReference type="STRING" id="338966.Ppro_2569"/>
<evidence type="ECO:0000256" key="6">
    <source>
        <dbReference type="ARBA" id="ARBA00022839"/>
    </source>
</evidence>
<evidence type="ECO:0000256" key="2">
    <source>
        <dbReference type="ARBA" id="ARBA00011322"/>
    </source>
</evidence>
<dbReference type="PANTHER" id="PTHR30337:SF0">
    <property type="entry name" value="NUCLEASE SBCCD SUBUNIT D"/>
    <property type="match status" value="1"/>
</dbReference>
<sequence length="410" mass="45345">MKILHTSDWHIGRALYGRKRYEEFELFLDWLTTCIQSEQIEALLVAGDVFDNGTPSNRALELYYRFLCRAAGAGCRQVVVTAGNHDSPSLLNAPRELLRHLDVHVVGCMTETVEDELVVVKQEDGQPGLIVCAVPYLRDRDIRRAEAGETFEDKGRKLVEGIADHYCRVADAAAALNARLGGNIPIVAMGHLFTSGGTTLEGDGVRELYVGNLGQVTSDLLPDSFRYLALGHLHVAQRVNGSSTRRYCGSPLPMSFGEANQRKLVLAVELDAAGLRVDELPVPCFQQLATLRGDWDHISRRIQELKRESAAIWLEVVYEGGEIVGDLQERLRELVEGTSLEILRTRNMRLVDQALSAMATEETLDDLSVDDVFARCLDAHGVPDEQRPDLAALFAETMAALHEDDSRGAP</sequence>
<dbReference type="Pfam" id="PF00149">
    <property type="entry name" value="Metallophos"/>
    <property type="match status" value="1"/>
</dbReference>
<dbReference type="PANTHER" id="PTHR30337">
    <property type="entry name" value="COMPONENT OF ATP-DEPENDENT DSDNA EXONUCLEASE"/>
    <property type="match status" value="1"/>
</dbReference>
<dbReference type="InterPro" id="IPR050535">
    <property type="entry name" value="DNA_Repair-Maintenance_Comp"/>
</dbReference>
<keyword evidence="11" id="KW-1185">Reference proteome</keyword>
<dbReference type="GO" id="GO:0006260">
    <property type="term" value="P:DNA replication"/>
    <property type="evidence" value="ECO:0007669"/>
    <property type="project" value="UniProtKB-KW"/>
</dbReference>
<proteinExistence type="inferred from homology"/>
<comment type="similarity">
    <text evidence="1 7">Belongs to the SbcD family.</text>
</comment>
<evidence type="ECO:0000259" key="9">
    <source>
        <dbReference type="Pfam" id="PF12320"/>
    </source>
</evidence>
<dbReference type="SUPFAM" id="SSF56300">
    <property type="entry name" value="Metallo-dependent phosphatases"/>
    <property type="match status" value="1"/>
</dbReference>
<dbReference type="GO" id="GO:0004519">
    <property type="term" value="F:endonuclease activity"/>
    <property type="evidence" value="ECO:0007669"/>
    <property type="project" value="UniProtKB-KW"/>
</dbReference>
<feature type="domain" description="Calcineurin-like phosphoesterase" evidence="8">
    <location>
        <begin position="1"/>
        <end position="97"/>
    </location>
</feature>
<feature type="domain" description="Nuclease SbcCD subunit D C-terminal" evidence="9">
    <location>
        <begin position="284"/>
        <end position="380"/>
    </location>
</feature>
<dbReference type="EMBL" id="CP000482">
    <property type="protein sequence ID" value="ABL00174.1"/>
    <property type="molecule type" value="Genomic_DNA"/>
</dbReference>
<dbReference type="InterPro" id="IPR029052">
    <property type="entry name" value="Metallo-depent_PP-like"/>
</dbReference>
<evidence type="ECO:0000256" key="5">
    <source>
        <dbReference type="ARBA" id="ARBA00022801"/>
    </source>
</evidence>
<dbReference type="RefSeq" id="WP_011736428.1">
    <property type="nucleotide sequence ID" value="NC_008609.1"/>
</dbReference>
<evidence type="ECO:0000256" key="4">
    <source>
        <dbReference type="ARBA" id="ARBA00022722"/>
    </source>
</evidence>
<evidence type="ECO:0000256" key="1">
    <source>
        <dbReference type="ARBA" id="ARBA00010555"/>
    </source>
</evidence>
<dbReference type="CDD" id="cd00840">
    <property type="entry name" value="MPP_Mre11_N"/>
    <property type="match status" value="1"/>
</dbReference>
<accession>A1AS53</accession>
<evidence type="ECO:0000256" key="3">
    <source>
        <dbReference type="ARBA" id="ARBA00013365"/>
    </source>
</evidence>